<dbReference type="InterPro" id="IPR000719">
    <property type="entry name" value="Prot_kinase_dom"/>
</dbReference>
<reference evidence="3 4" key="1">
    <citation type="journal article" date="2023" name="bioRxiv">
        <title>High-quality genome assemblies of four members of thePodospora anserinaspecies complex.</title>
        <authorList>
            <person name="Ament-Velasquez S.L."/>
            <person name="Vogan A.A."/>
            <person name="Wallerman O."/>
            <person name="Hartmann F."/>
            <person name="Gautier V."/>
            <person name="Silar P."/>
            <person name="Giraud T."/>
            <person name="Johannesson H."/>
        </authorList>
    </citation>
    <scope>NUCLEOTIDE SEQUENCE [LARGE SCALE GENOMIC DNA]</scope>
    <source>
        <strain evidence="3 4">CBS 112042</strain>
    </source>
</reference>
<dbReference type="PROSITE" id="PS50011">
    <property type="entry name" value="PROTEIN_KINASE_DOM"/>
    <property type="match status" value="1"/>
</dbReference>
<dbReference type="Gene3D" id="1.10.510.10">
    <property type="entry name" value="Transferase(Phosphotransferase) domain 1"/>
    <property type="match status" value="1"/>
</dbReference>
<dbReference type="GeneID" id="87898348"/>
<sequence>MADFGASETIEQDVLFKNPFKMWEYRVRGKFSYWAPEQFSEEWDYVEALPHDILPPDHVVAGKYSWKLNLWQAAQSMVTLLTGMYPESPPIPTWMEFGQVEGWGYGAYVLEGLKPYVDPRLTNILARCMMENLDHRPDIGELQGEMVAILAYYRHLGQQEGNPDETDWPRNWHKAPYEEQTPWADRQLHAWVDEVLYQPASAPAPGVPPPADDGGLSPAQMEDAQVKDVQQELSESQREELFDKWADKKSQAFKDRLDAMQEAQATKMYERWWNPALEKTETYKRQKEWKRWLKTRPPAEQQAAFESWLARRVKDEEQERRLQAYIKHRDWKREVNLLWASRPADHPPEIYYSWVLQMAKMEATRPHTDAYITDCVEQINDYVKQQHQDMISQLDKRATRRIAEQRDIIRQSGQPDLTPLEIQVIRRYYDEDIPIYLPTLGTSLSRRIYRLQKEIFGQDWHTGKSSQMISPFRSIPSLMKQDRIVPTPVFYPGPRVAPPPTGRRGSRGAPPPTQIGQNDVKDARRARRANNRNLDRVSDLGVGPSTVSAAAPPAITITASSPTAPLAASPAVAIIQGRMQDMGLAGPAAPPPQHFQAPHFGNPILPMPELENPRFGAPMLPPIGQPGTGLSLWDPDAAPTRFAGPLAPGVPVPSQYRHLVQKQPLPPAPFPY</sequence>
<evidence type="ECO:0000313" key="4">
    <source>
        <dbReference type="Proteomes" id="UP001322138"/>
    </source>
</evidence>
<evidence type="ECO:0000256" key="1">
    <source>
        <dbReference type="SAM" id="MobiDB-lite"/>
    </source>
</evidence>
<dbReference type="EMBL" id="JAFFGZ010000006">
    <property type="protein sequence ID" value="KAK4643692.1"/>
    <property type="molecule type" value="Genomic_DNA"/>
</dbReference>
<dbReference type="Proteomes" id="UP001322138">
    <property type="component" value="Unassembled WGS sequence"/>
</dbReference>
<dbReference type="InterPro" id="IPR011009">
    <property type="entry name" value="Kinase-like_dom_sf"/>
</dbReference>
<proteinExistence type="predicted"/>
<feature type="domain" description="Protein kinase" evidence="2">
    <location>
        <begin position="1"/>
        <end position="153"/>
    </location>
</feature>
<feature type="compositionally biased region" description="Basic and acidic residues" evidence="1">
    <location>
        <begin position="224"/>
        <end position="240"/>
    </location>
</feature>
<gene>
    <name evidence="3" type="ORF">QC761_405870</name>
</gene>
<dbReference type="RefSeq" id="XP_062732668.1">
    <property type="nucleotide sequence ID" value="XM_062878866.1"/>
</dbReference>
<protein>
    <recommendedName>
        <fullName evidence="2">Protein kinase domain-containing protein</fullName>
    </recommendedName>
</protein>
<feature type="region of interest" description="Disordered" evidence="1">
    <location>
        <begin position="200"/>
        <end position="240"/>
    </location>
</feature>
<evidence type="ECO:0000313" key="3">
    <source>
        <dbReference type="EMBL" id="KAK4643692.1"/>
    </source>
</evidence>
<feature type="region of interest" description="Disordered" evidence="1">
    <location>
        <begin position="489"/>
        <end position="545"/>
    </location>
</feature>
<keyword evidence="4" id="KW-1185">Reference proteome</keyword>
<comment type="caution">
    <text evidence="3">The sequence shown here is derived from an EMBL/GenBank/DDBJ whole genome shotgun (WGS) entry which is preliminary data.</text>
</comment>
<name>A0ABR0FLC2_9PEZI</name>
<feature type="compositionally biased region" description="Pro residues" evidence="1">
    <location>
        <begin position="489"/>
        <end position="501"/>
    </location>
</feature>
<accession>A0ABR0FLC2</accession>
<dbReference type="SUPFAM" id="SSF56112">
    <property type="entry name" value="Protein kinase-like (PK-like)"/>
    <property type="match status" value="1"/>
</dbReference>
<evidence type="ECO:0000259" key="2">
    <source>
        <dbReference type="PROSITE" id="PS50011"/>
    </source>
</evidence>
<organism evidence="3 4">
    <name type="scientific">Podospora bellae-mahoneyi</name>
    <dbReference type="NCBI Taxonomy" id="2093777"/>
    <lineage>
        <taxon>Eukaryota</taxon>
        <taxon>Fungi</taxon>
        <taxon>Dikarya</taxon>
        <taxon>Ascomycota</taxon>
        <taxon>Pezizomycotina</taxon>
        <taxon>Sordariomycetes</taxon>
        <taxon>Sordariomycetidae</taxon>
        <taxon>Sordariales</taxon>
        <taxon>Podosporaceae</taxon>
        <taxon>Podospora</taxon>
    </lineage>
</organism>